<dbReference type="InterPro" id="IPR014449">
    <property type="entry name" value="UCP007050_HI0931"/>
</dbReference>
<organism evidence="1 2">
    <name type="scientific">Polyangium sorediatum</name>
    <dbReference type="NCBI Taxonomy" id="889274"/>
    <lineage>
        <taxon>Bacteria</taxon>
        <taxon>Pseudomonadati</taxon>
        <taxon>Myxococcota</taxon>
        <taxon>Polyangia</taxon>
        <taxon>Polyangiales</taxon>
        <taxon>Polyangiaceae</taxon>
        <taxon>Polyangium</taxon>
    </lineage>
</organism>
<gene>
    <name evidence="1" type="ORF">QHF89_10460</name>
</gene>
<comment type="caution">
    <text evidence="1">The sequence shown here is derived from an EMBL/GenBank/DDBJ whole genome shotgun (WGS) entry which is preliminary data.</text>
</comment>
<proteinExistence type="predicted"/>
<dbReference type="RefSeq" id="WP_284720335.1">
    <property type="nucleotide sequence ID" value="NZ_JARZHI010000006.1"/>
</dbReference>
<evidence type="ECO:0000313" key="1">
    <source>
        <dbReference type="EMBL" id="MDI1429922.1"/>
    </source>
</evidence>
<evidence type="ECO:0000313" key="2">
    <source>
        <dbReference type="Proteomes" id="UP001160301"/>
    </source>
</evidence>
<keyword evidence="2" id="KW-1185">Reference proteome</keyword>
<sequence length="77" mass="8447">MFEYDGETGYFYLYATGAVGEARVLDAIHIVSGETDFAASDVTIAWDPGEIRVGLFICGRLRAAFDTANRAHRRESG</sequence>
<name>A0ABT6NNL2_9BACT</name>
<protein>
    <submittedName>
        <fullName evidence="1">DUF2251 domain-containing protein</fullName>
    </submittedName>
</protein>
<reference evidence="1 2" key="1">
    <citation type="submission" date="2023-04" db="EMBL/GenBank/DDBJ databases">
        <title>The genome sequence of Polyangium sorediatum DSM14670.</title>
        <authorList>
            <person name="Zhang X."/>
        </authorList>
    </citation>
    <scope>NUCLEOTIDE SEQUENCE [LARGE SCALE GENOMIC DNA]</scope>
    <source>
        <strain evidence="1 2">DSM 14670</strain>
    </source>
</reference>
<dbReference type="Proteomes" id="UP001160301">
    <property type="component" value="Unassembled WGS sequence"/>
</dbReference>
<accession>A0ABT6NNL2</accession>
<dbReference type="EMBL" id="JARZHI010000006">
    <property type="protein sequence ID" value="MDI1429922.1"/>
    <property type="molecule type" value="Genomic_DNA"/>
</dbReference>
<dbReference type="Pfam" id="PF10008">
    <property type="entry name" value="DUF2251"/>
    <property type="match status" value="1"/>
</dbReference>